<keyword evidence="1" id="KW-1133">Transmembrane helix</keyword>
<reference evidence="2" key="2">
    <citation type="submission" date="2020-09" db="EMBL/GenBank/DDBJ databases">
        <authorList>
            <person name="Sun Q."/>
            <person name="Kim S."/>
        </authorList>
    </citation>
    <scope>NUCLEOTIDE SEQUENCE</scope>
    <source>
        <strain evidence="2">KCTC 12710</strain>
    </source>
</reference>
<accession>A0A918R5S5</accession>
<sequence length="65" mass="7577">MKYLNYIFIIIGAFTAMYAKVGEHENQFMLMGGIVLLMIGVYRISKTIPSRNKHENDEHQENEDL</sequence>
<gene>
    <name evidence="2" type="ORF">GCM10007028_26160</name>
</gene>
<keyword evidence="1" id="KW-0472">Membrane</keyword>
<reference evidence="2" key="1">
    <citation type="journal article" date="2014" name="Int. J. Syst. Evol. Microbiol.">
        <title>Complete genome sequence of Corynebacterium casei LMG S-19264T (=DSM 44701T), isolated from a smear-ripened cheese.</title>
        <authorList>
            <consortium name="US DOE Joint Genome Institute (JGI-PGF)"/>
            <person name="Walter F."/>
            <person name="Albersmeier A."/>
            <person name="Kalinowski J."/>
            <person name="Ruckert C."/>
        </authorList>
    </citation>
    <scope>NUCLEOTIDE SEQUENCE</scope>
    <source>
        <strain evidence="2">KCTC 12710</strain>
    </source>
</reference>
<feature type="transmembrane region" description="Helical" evidence="1">
    <location>
        <begin position="27"/>
        <end position="44"/>
    </location>
</feature>
<dbReference type="AlphaFoldDB" id="A0A918R5S5"/>
<name>A0A918R5S5_9FLAO</name>
<evidence type="ECO:0000313" key="3">
    <source>
        <dbReference type="Proteomes" id="UP000636004"/>
    </source>
</evidence>
<keyword evidence="1" id="KW-0812">Transmembrane</keyword>
<keyword evidence="3" id="KW-1185">Reference proteome</keyword>
<feature type="transmembrane region" description="Helical" evidence="1">
    <location>
        <begin position="5"/>
        <end position="21"/>
    </location>
</feature>
<evidence type="ECO:0000313" key="2">
    <source>
        <dbReference type="EMBL" id="GGZ86832.1"/>
    </source>
</evidence>
<organism evidence="2 3">
    <name type="scientific">Algibacter mikhailovii</name>
    <dbReference type="NCBI Taxonomy" id="425498"/>
    <lineage>
        <taxon>Bacteria</taxon>
        <taxon>Pseudomonadati</taxon>
        <taxon>Bacteroidota</taxon>
        <taxon>Flavobacteriia</taxon>
        <taxon>Flavobacteriales</taxon>
        <taxon>Flavobacteriaceae</taxon>
        <taxon>Algibacter</taxon>
    </lineage>
</organism>
<proteinExistence type="predicted"/>
<dbReference type="EMBL" id="BMWZ01000006">
    <property type="protein sequence ID" value="GGZ86832.1"/>
    <property type="molecule type" value="Genomic_DNA"/>
</dbReference>
<dbReference type="Proteomes" id="UP000636004">
    <property type="component" value="Unassembled WGS sequence"/>
</dbReference>
<evidence type="ECO:0000256" key="1">
    <source>
        <dbReference type="SAM" id="Phobius"/>
    </source>
</evidence>
<dbReference type="RefSeq" id="WP_189361425.1">
    <property type="nucleotide sequence ID" value="NZ_BMWZ01000006.1"/>
</dbReference>
<protein>
    <submittedName>
        <fullName evidence="2">Uncharacterized protein</fullName>
    </submittedName>
</protein>
<comment type="caution">
    <text evidence="2">The sequence shown here is derived from an EMBL/GenBank/DDBJ whole genome shotgun (WGS) entry which is preliminary data.</text>
</comment>